<gene>
    <name evidence="2" type="ORF">MUN89_12730</name>
</gene>
<sequence length="233" mass="26517">MKKIVILLMIFLLFCAAGSYIVINQVVSKKTERLVALGDSLTYGVGEESGKGYTDNLQRLFDKHVSHPVTVNNYGVPGQQSDGLLYQVNHVKEVSSNISKADYIIVFIGTNDVIKSNGGDLYPLYKDRIQQGKEDYKKNITLILKKVRKQNPDAPVLFLGLYNPYPSSEKLEKVIKDWNSSSKEILKPYSHVTFIPTEGLFKEKSRKYFSDALHPNKQGYDLITKRIIKEYNF</sequence>
<dbReference type="InterPro" id="IPR036514">
    <property type="entry name" value="SGNH_hydro_sf"/>
</dbReference>
<dbReference type="PANTHER" id="PTHR30383">
    <property type="entry name" value="THIOESTERASE 1/PROTEASE 1/LYSOPHOSPHOLIPASE L1"/>
    <property type="match status" value="1"/>
</dbReference>
<dbReference type="RefSeq" id="WP_244708187.1">
    <property type="nucleotide sequence ID" value="NZ_CP095073.1"/>
</dbReference>
<proteinExistence type="predicted"/>
<evidence type="ECO:0000313" key="2">
    <source>
        <dbReference type="EMBL" id="UOQ42827.1"/>
    </source>
</evidence>
<dbReference type="InterPro" id="IPR013830">
    <property type="entry name" value="SGNH_hydro"/>
</dbReference>
<reference evidence="2 3" key="1">
    <citation type="submission" date="2022-04" db="EMBL/GenBank/DDBJ databases">
        <title>Halobacillus sp. isolated from saltern.</title>
        <authorList>
            <person name="Won M."/>
            <person name="Lee C.-M."/>
            <person name="Woen H.-Y."/>
            <person name="Kwon S.-W."/>
        </authorList>
    </citation>
    <scope>NUCLEOTIDE SEQUENCE [LARGE SCALE GENOMIC DNA]</scope>
    <source>
        <strain evidence="2 3">SSBR10-3</strain>
    </source>
</reference>
<dbReference type="EMBL" id="CP095073">
    <property type="protein sequence ID" value="UOQ42827.1"/>
    <property type="molecule type" value="Genomic_DNA"/>
</dbReference>
<feature type="domain" description="SGNH hydrolase-type esterase" evidence="1">
    <location>
        <begin position="36"/>
        <end position="222"/>
    </location>
</feature>
<dbReference type="InterPro" id="IPR051532">
    <property type="entry name" value="Ester_Hydrolysis_Enzymes"/>
</dbReference>
<dbReference type="SUPFAM" id="SSF52266">
    <property type="entry name" value="SGNH hydrolase"/>
    <property type="match status" value="1"/>
</dbReference>
<dbReference type="Pfam" id="PF13472">
    <property type="entry name" value="Lipase_GDSL_2"/>
    <property type="match status" value="1"/>
</dbReference>
<keyword evidence="3" id="KW-1185">Reference proteome</keyword>
<accession>A0ABY4EH91</accession>
<organism evidence="2 3">
    <name type="scientific">Halobacillus salinarum</name>
    <dbReference type="NCBI Taxonomy" id="2932257"/>
    <lineage>
        <taxon>Bacteria</taxon>
        <taxon>Bacillati</taxon>
        <taxon>Bacillota</taxon>
        <taxon>Bacilli</taxon>
        <taxon>Bacillales</taxon>
        <taxon>Bacillaceae</taxon>
        <taxon>Halobacillus</taxon>
    </lineage>
</organism>
<dbReference type="Proteomes" id="UP000831787">
    <property type="component" value="Chromosome"/>
</dbReference>
<dbReference type="Gene3D" id="3.40.50.1110">
    <property type="entry name" value="SGNH hydrolase"/>
    <property type="match status" value="1"/>
</dbReference>
<evidence type="ECO:0000259" key="1">
    <source>
        <dbReference type="Pfam" id="PF13472"/>
    </source>
</evidence>
<name>A0ABY4EH91_9BACI</name>
<protein>
    <submittedName>
        <fullName evidence="2">GDSL-type esterase/lipase family protein</fullName>
    </submittedName>
</protein>
<evidence type="ECO:0000313" key="3">
    <source>
        <dbReference type="Proteomes" id="UP000831787"/>
    </source>
</evidence>
<dbReference type="PANTHER" id="PTHR30383:SF27">
    <property type="entry name" value="SPORE GERMINATION LIPASE LIPC"/>
    <property type="match status" value="1"/>
</dbReference>